<comment type="caution">
    <text evidence="7">The sequence shown here is derived from an EMBL/GenBank/DDBJ whole genome shotgun (WGS) entry which is preliminary data.</text>
</comment>
<dbReference type="SUPFAM" id="SSF50249">
    <property type="entry name" value="Nucleic acid-binding proteins"/>
    <property type="match status" value="1"/>
</dbReference>
<dbReference type="Gene3D" id="3.30.1490.120">
    <property type="entry name" value="RNA polymerase Rpb7-like, N-terminal domain"/>
    <property type="match status" value="1"/>
</dbReference>
<name>A0ABR4NAG8_9FUNG</name>
<dbReference type="EMBL" id="JADGIZ020000016">
    <property type="protein sequence ID" value="KAL2916502.1"/>
    <property type="molecule type" value="Genomic_DNA"/>
</dbReference>
<dbReference type="Pfam" id="PF03876">
    <property type="entry name" value="SHS2_Rpb7-N"/>
    <property type="match status" value="1"/>
</dbReference>
<feature type="domain" description="RNA polymerase Rpb7-like N-terminal" evidence="6">
    <location>
        <begin position="8"/>
        <end position="64"/>
    </location>
</feature>
<dbReference type="InterPro" id="IPR005576">
    <property type="entry name" value="Rpb7-like_N"/>
</dbReference>
<comment type="subcellular location">
    <subcellularLocation>
        <location evidence="1">Nucleus</location>
    </subcellularLocation>
</comment>
<organism evidence="7 8">
    <name type="scientific">Polyrhizophydium stewartii</name>
    <dbReference type="NCBI Taxonomy" id="2732419"/>
    <lineage>
        <taxon>Eukaryota</taxon>
        <taxon>Fungi</taxon>
        <taxon>Fungi incertae sedis</taxon>
        <taxon>Chytridiomycota</taxon>
        <taxon>Chytridiomycota incertae sedis</taxon>
        <taxon>Chytridiomycetes</taxon>
        <taxon>Rhizophydiales</taxon>
        <taxon>Rhizophydiales incertae sedis</taxon>
        <taxon>Polyrhizophydium</taxon>
    </lineage>
</organism>
<evidence type="ECO:0000313" key="7">
    <source>
        <dbReference type="EMBL" id="KAL2916502.1"/>
    </source>
</evidence>
<gene>
    <name evidence="7" type="primary">RPB7</name>
    <name evidence="7" type="ORF">HK105_203935</name>
</gene>
<dbReference type="InterPro" id="IPR003029">
    <property type="entry name" value="S1_domain"/>
</dbReference>
<evidence type="ECO:0000259" key="6">
    <source>
        <dbReference type="Pfam" id="PF03876"/>
    </source>
</evidence>
<dbReference type="InterPro" id="IPR012340">
    <property type="entry name" value="NA-bd_OB-fold"/>
</dbReference>
<accession>A0ABR4NAG8</accession>
<keyword evidence="4" id="KW-0804">Transcription</keyword>
<keyword evidence="8" id="KW-1185">Reference proteome</keyword>
<dbReference type="Proteomes" id="UP001527925">
    <property type="component" value="Unassembled WGS sequence"/>
</dbReference>
<dbReference type="GO" id="GO:0000428">
    <property type="term" value="C:DNA-directed RNA polymerase complex"/>
    <property type="evidence" value="ECO:0007669"/>
    <property type="project" value="UniProtKB-KW"/>
</dbReference>
<dbReference type="PANTHER" id="PTHR12709:SF4">
    <property type="entry name" value="DNA-DIRECTED RNA POLYMERASE II SUBUNIT RPB7"/>
    <property type="match status" value="1"/>
</dbReference>
<evidence type="ECO:0000256" key="1">
    <source>
        <dbReference type="ARBA" id="ARBA00004123"/>
    </source>
</evidence>
<dbReference type="CDD" id="cd04329">
    <property type="entry name" value="RNAP_II_Rpb7_N"/>
    <property type="match status" value="1"/>
</dbReference>
<dbReference type="SUPFAM" id="SSF88798">
    <property type="entry name" value="N-terminal, heterodimerisation domain of RBP7 (RpoE)"/>
    <property type="match status" value="1"/>
</dbReference>
<evidence type="ECO:0000256" key="2">
    <source>
        <dbReference type="ARBA" id="ARBA00009307"/>
    </source>
</evidence>
<dbReference type="Pfam" id="PF00575">
    <property type="entry name" value="S1"/>
    <property type="match status" value="1"/>
</dbReference>
<evidence type="ECO:0000256" key="4">
    <source>
        <dbReference type="ARBA" id="ARBA00023163"/>
    </source>
</evidence>
<dbReference type="InterPro" id="IPR036898">
    <property type="entry name" value="RNA_pol_Rpb7-like_N_sf"/>
</dbReference>
<dbReference type="InterPro" id="IPR045113">
    <property type="entry name" value="Rpb7-like"/>
</dbReference>
<reference evidence="7 8" key="1">
    <citation type="submission" date="2023-09" db="EMBL/GenBank/DDBJ databases">
        <title>Pangenome analysis of Batrachochytrium dendrobatidis and related Chytrids.</title>
        <authorList>
            <person name="Yacoub M.N."/>
            <person name="Stajich J.E."/>
            <person name="James T.Y."/>
        </authorList>
    </citation>
    <scope>NUCLEOTIDE SEQUENCE [LARGE SCALE GENOMIC DNA]</scope>
    <source>
        <strain evidence="7 8">JEL0888</strain>
    </source>
</reference>
<keyword evidence="3 7" id="KW-0240">DNA-directed RNA polymerase</keyword>
<proteinExistence type="inferred from homology"/>
<evidence type="ECO:0000313" key="8">
    <source>
        <dbReference type="Proteomes" id="UP001527925"/>
    </source>
</evidence>
<protein>
    <submittedName>
        <fullName evidence="7">DNA-directed RNA polymerase II subunit</fullName>
    </submittedName>
</protein>
<feature type="domain" description="S1 motif" evidence="5">
    <location>
        <begin position="78"/>
        <end position="162"/>
    </location>
</feature>
<dbReference type="PANTHER" id="PTHR12709">
    <property type="entry name" value="DNA-DIRECTED RNA POLYMERASE II, III"/>
    <property type="match status" value="1"/>
</dbReference>
<dbReference type="CDD" id="cd04462">
    <property type="entry name" value="S1_RNAPII_Rpb7"/>
    <property type="match status" value="1"/>
</dbReference>
<evidence type="ECO:0000259" key="5">
    <source>
        <dbReference type="Pfam" id="PF00575"/>
    </source>
</evidence>
<evidence type="ECO:0000256" key="3">
    <source>
        <dbReference type="ARBA" id="ARBA00022478"/>
    </source>
</evidence>
<comment type="similarity">
    <text evidence="2">Belongs to the eukaryotic RPB7/RPC8 RNA polymerase subunit family.</text>
</comment>
<dbReference type="Gene3D" id="2.40.50.140">
    <property type="entry name" value="Nucleic acid-binding proteins"/>
    <property type="match status" value="1"/>
</dbReference>
<sequence length="180" mass="20088">MFFLKQLSHTINLHPQYFGPQIRAYLTRRLYEEVEGTCSGQYGYIISVVDIVEVGKGVLQTNTGFAQFQIQYKAIVFKPFRNQVVDGIVATVNKIGFWADVGPLQVFVSSHLIPSYLKFDPNSNPPAYIGDGQEIGEASVRIEKGEKVRLRIVGTRVDATEIYAIGTIKEDYLGPAQVAQ</sequence>